<comment type="caution">
    <text evidence="3">The sequence shown here is derived from an EMBL/GenBank/DDBJ whole genome shotgun (WGS) entry which is preliminary data.</text>
</comment>
<dbReference type="InterPro" id="IPR042653">
    <property type="entry name" value="Leng9"/>
</dbReference>
<dbReference type="InterPro" id="IPR040459">
    <property type="entry name" value="MJ1316"/>
</dbReference>
<feature type="domain" description="MJ1316 RNA cyclic group end recognition" evidence="2">
    <location>
        <begin position="86"/>
        <end position="159"/>
    </location>
</feature>
<evidence type="ECO:0000259" key="2">
    <source>
        <dbReference type="Pfam" id="PF04457"/>
    </source>
</evidence>
<feature type="compositionally biased region" description="Polar residues" evidence="1">
    <location>
        <begin position="45"/>
        <end position="54"/>
    </location>
</feature>
<dbReference type="PANTHER" id="PTHR46729:SF1">
    <property type="entry name" value="LEUKOCYTE RECEPTOR CLUSTER MEMBER 9"/>
    <property type="match status" value="1"/>
</dbReference>
<dbReference type="EMBL" id="MU003778">
    <property type="protein sequence ID" value="KAF2723063.1"/>
    <property type="molecule type" value="Genomic_DNA"/>
</dbReference>
<organism evidence="3 4">
    <name type="scientific">Polychaeton citri CBS 116435</name>
    <dbReference type="NCBI Taxonomy" id="1314669"/>
    <lineage>
        <taxon>Eukaryota</taxon>
        <taxon>Fungi</taxon>
        <taxon>Dikarya</taxon>
        <taxon>Ascomycota</taxon>
        <taxon>Pezizomycotina</taxon>
        <taxon>Dothideomycetes</taxon>
        <taxon>Dothideomycetidae</taxon>
        <taxon>Capnodiales</taxon>
        <taxon>Capnodiaceae</taxon>
        <taxon>Polychaeton</taxon>
    </lineage>
</organism>
<name>A0A9P4Q9F9_9PEZI</name>
<feature type="region of interest" description="Disordered" evidence="1">
    <location>
        <begin position="37"/>
        <end position="87"/>
    </location>
</feature>
<dbReference type="OrthoDB" id="10263155at2759"/>
<proteinExistence type="predicted"/>
<reference evidence="3" key="1">
    <citation type="journal article" date="2020" name="Stud. Mycol.">
        <title>101 Dothideomycetes genomes: a test case for predicting lifestyles and emergence of pathogens.</title>
        <authorList>
            <person name="Haridas S."/>
            <person name="Albert R."/>
            <person name="Binder M."/>
            <person name="Bloem J."/>
            <person name="Labutti K."/>
            <person name="Salamov A."/>
            <person name="Andreopoulos B."/>
            <person name="Baker S."/>
            <person name="Barry K."/>
            <person name="Bills G."/>
            <person name="Bluhm B."/>
            <person name="Cannon C."/>
            <person name="Castanera R."/>
            <person name="Culley D."/>
            <person name="Daum C."/>
            <person name="Ezra D."/>
            <person name="Gonzalez J."/>
            <person name="Henrissat B."/>
            <person name="Kuo A."/>
            <person name="Liang C."/>
            <person name="Lipzen A."/>
            <person name="Lutzoni F."/>
            <person name="Magnuson J."/>
            <person name="Mondo S."/>
            <person name="Nolan M."/>
            <person name="Ohm R."/>
            <person name="Pangilinan J."/>
            <person name="Park H.-J."/>
            <person name="Ramirez L."/>
            <person name="Alfaro M."/>
            <person name="Sun H."/>
            <person name="Tritt A."/>
            <person name="Yoshinaga Y."/>
            <person name="Zwiers L.-H."/>
            <person name="Turgeon B."/>
            <person name="Goodwin S."/>
            <person name="Spatafora J."/>
            <person name="Crous P."/>
            <person name="Grigoriev I."/>
        </authorList>
    </citation>
    <scope>NUCLEOTIDE SEQUENCE</scope>
    <source>
        <strain evidence="3">CBS 116435</strain>
    </source>
</reference>
<evidence type="ECO:0000256" key="1">
    <source>
        <dbReference type="SAM" id="MobiDB-lite"/>
    </source>
</evidence>
<dbReference type="Pfam" id="PF04457">
    <property type="entry name" value="MJ1316"/>
    <property type="match status" value="1"/>
</dbReference>
<evidence type="ECO:0000313" key="3">
    <source>
        <dbReference type="EMBL" id="KAF2723063.1"/>
    </source>
</evidence>
<dbReference type="Proteomes" id="UP000799441">
    <property type="component" value="Unassembled WGS sequence"/>
</dbReference>
<keyword evidence="4" id="KW-1185">Reference proteome</keyword>
<gene>
    <name evidence="3" type="ORF">K431DRAFT_283229</name>
</gene>
<sequence>MAGRLQDEVVPDTSHLSTQQLRTLAQSHLVEIEDEDTAETARLVQGQSDIQKYSKTGRRGKDRSPNHQKESSALLTTAPDTKGPRLRTAQDVLDRLRWDPSIKLDEYRVGYLERFEGIKEMPVAQWVRETTEEEFIPQHRIKFVKRVVGDGQQEVVWDRDERVDKLFGSGVTGSSVS</sequence>
<accession>A0A9P4Q9F9</accession>
<dbReference type="PANTHER" id="PTHR46729">
    <property type="entry name" value="LEUKOCYTE RECEPTOR CLUSTER MEMBER 9"/>
    <property type="match status" value="1"/>
</dbReference>
<evidence type="ECO:0000313" key="4">
    <source>
        <dbReference type="Proteomes" id="UP000799441"/>
    </source>
</evidence>
<dbReference type="AlphaFoldDB" id="A0A9P4Q9F9"/>
<protein>
    <recommendedName>
        <fullName evidence="2">MJ1316 RNA cyclic group end recognition domain-containing protein</fullName>
    </recommendedName>
</protein>